<evidence type="ECO:0000256" key="1">
    <source>
        <dbReference type="ARBA" id="ARBA00022741"/>
    </source>
</evidence>
<evidence type="ECO:0000313" key="7">
    <source>
        <dbReference type="EMBL" id="QHS95199.1"/>
    </source>
</evidence>
<dbReference type="GO" id="GO:0004386">
    <property type="term" value="F:helicase activity"/>
    <property type="evidence" value="ECO:0007669"/>
    <property type="project" value="UniProtKB-KW"/>
</dbReference>
<dbReference type="SUPFAM" id="SSF52540">
    <property type="entry name" value="P-loop containing nucleoside triphosphate hydrolases"/>
    <property type="match status" value="2"/>
</dbReference>
<keyword evidence="3" id="KW-0347">Helicase</keyword>
<dbReference type="InterPro" id="IPR011545">
    <property type="entry name" value="DEAD/DEAH_box_helicase_dom"/>
</dbReference>
<protein>
    <recommendedName>
        <fullName evidence="8">Helicase ATP-binding domain-containing protein</fullName>
    </recommendedName>
</protein>
<organism evidence="7">
    <name type="scientific">viral metagenome</name>
    <dbReference type="NCBI Taxonomy" id="1070528"/>
    <lineage>
        <taxon>unclassified sequences</taxon>
        <taxon>metagenomes</taxon>
        <taxon>organismal metagenomes</taxon>
    </lineage>
</organism>
<dbReference type="GO" id="GO:0005737">
    <property type="term" value="C:cytoplasm"/>
    <property type="evidence" value="ECO:0007669"/>
    <property type="project" value="TreeGrafter"/>
</dbReference>
<feature type="domain" description="Helicase C-terminal" evidence="6">
    <location>
        <begin position="621"/>
        <end position="763"/>
    </location>
</feature>
<reference evidence="7" key="1">
    <citation type="journal article" date="2020" name="Nature">
        <title>Giant virus diversity and host interactions through global metagenomics.</title>
        <authorList>
            <person name="Schulz F."/>
            <person name="Roux S."/>
            <person name="Paez-Espino D."/>
            <person name="Jungbluth S."/>
            <person name="Walsh D.A."/>
            <person name="Denef V.J."/>
            <person name="McMahon K.D."/>
            <person name="Konstantinidis K.T."/>
            <person name="Eloe-Fadrosh E.A."/>
            <person name="Kyrpides N.C."/>
            <person name="Woyke T."/>
        </authorList>
    </citation>
    <scope>NUCLEOTIDE SEQUENCE</scope>
    <source>
        <strain evidence="7">GVMAG-M-3300018428-35</strain>
    </source>
</reference>
<dbReference type="PROSITE" id="PS51192">
    <property type="entry name" value="HELICASE_ATP_BIND_1"/>
    <property type="match status" value="1"/>
</dbReference>
<dbReference type="GO" id="GO:0016787">
    <property type="term" value="F:hydrolase activity"/>
    <property type="evidence" value="ECO:0007669"/>
    <property type="project" value="UniProtKB-KW"/>
</dbReference>
<name>A0A6C0BUE8_9ZZZZ</name>
<dbReference type="EMBL" id="MN739245">
    <property type="protein sequence ID" value="QHS95199.1"/>
    <property type="molecule type" value="Genomic_DNA"/>
</dbReference>
<dbReference type="InterPro" id="IPR001650">
    <property type="entry name" value="Helicase_C-like"/>
</dbReference>
<sequence length="898" mass="107397">METYSLEIFNRDNFNVFIRDLSSSVNINLKHMIEDLFITETKKPKKISKKAEIIIKNQNEKRYKIDIEKDKKVCDFLIDNIDDNNPYLNFDKLSTSEGKLEYKFRLLERYWKMKSKYLTHVLNLYFHLNHSEYNNLSEKRQKIMNKINLILDDYDCNFFMFDKLGHLLPPLNFWDKGEFRFEQWQKDVINKIKNKESVIIRAPTSSGKTFIAMSCGILHKKVLYVCPAKPVAYQIGSYFIKMGYKVHFMLDNLANLSFDDKTNIYVGTPELIEKYLYKVKNNFDYIVYDEIHNLNKEYENIIHLLNSNFLILSATISNPDDLISKFNEIHPDKKIHFIDYNKRFINHQRWIWSESNKLNKLHPCCCLDLQNFENFNDISFTPNDCSRLYEKLSVSFEDHEMEYFVDDFSPDNYFKDTKLLTLDDSKIYEKVLKDKLNLLYQKYPEKIESIIKSFKEDYKINNKNDFIPLFQKCKINDMLPMILFHTNEDDSKDIFHIVYNDLKKGEYLEYPYHYTILEKKQELYDEYIKKRELYSNNIKIKTKDPYTEKNEKLSEFDKNEKLKYVSQVVDFYNKCIIKCKDTDNEKNKIKNLKNEMSKFVNNPDFRKQDIFKKHPDFCFTNLEPMSGTEIKTIRRSINKATGQKLEYDDPIFQLLKRGIGIYIQSNPEEYNWIIQKLMSQKKLGVIISDKTLCLGIDLPIRSVCFTGYNNPNFTNEDYLQMSGRAGRRGHDNRGNIIFHNLDNYKELMKGKLPKLEFKNEKLLSSYKSISLLNPTINLSKLNIQENFVITNKNLLKLMWYLRYYKNSLLFVNSLDNYERKLFMIDEIDRELTLFEYVSSMLLDKNEDYISFYKSKKNNKKLKEITNIFKDICNSLHPMKYKIIVDNSVIIFNNLKTLI</sequence>
<dbReference type="AlphaFoldDB" id="A0A6C0BUE8"/>
<evidence type="ECO:0000256" key="4">
    <source>
        <dbReference type="ARBA" id="ARBA00022840"/>
    </source>
</evidence>
<dbReference type="InterPro" id="IPR027417">
    <property type="entry name" value="P-loop_NTPase"/>
</dbReference>
<dbReference type="GO" id="GO:0003676">
    <property type="term" value="F:nucleic acid binding"/>
    <property type="evidence" value="ECO:0007669"/>
    <property type="project" value="InterPro"/>
</dbReference>
<dbReference type="SMART" id="SM00487">
    <property type="entry name" value="DEXDc"/>
    <property type="match status" value="1"/>
</dbReference>
<dbReference type="Gene3D" id="3.40.50.300">
    <property type="entry name" value="P-loop containing nucleotide triphosphate hydrolases"/>
    <property type="match status" value="2"/>
</dbReference>
<dbReference type="InterPro" id="IPR052431">
    <property type="entry name" value="SKI2_subfamily_helicases"/>
</dbReference>
<evidence type="ECO:0000259" key="5">
    <source>
        <dbReference type="PROSITE" id="PS51192"/>
    </source>
</evidence>
<dbReference type="SMART" id="SM00490">
    <property type="entry name" value="HELICc"/>
    <property type="match status" value="1"/>
</dbReference>
<evidence type="ECO:0000259" key="6">
    <source>
        <dbReference type="PROSITE" id="PS51194"/>
    </source>
</evidence>
<proteinExistence type="predicted"/>
<accession>A0A6C0BUE8</accession>
<keyword evidence="1" id="KW-0547">Nucleotide-binding</keyword>
<dbReference type="Pfam" id="PF00270">
    <property type="entry name" value="DEAD"/>
    <property type="match status" value="1"/>
</dbReference>
<keyword evidence="2" id="KW-0378">Hydrolase</keyword>
<dbReference type="PROSITE" id="PS51194">
    <property type="entry name" value="HELICASE_CTER"/>
    <property type="match status" value="1"/>
</dbReference>
<evidence type="ECO:0000256" key="2">
    <source>
        <dbReference type="ARBA" id="ARBA00022801"/>
    </source>
</evidence>
<feature type="domain" description="Helicase ATP-binding" evidence="5">
    <location>
        <begin position="189"/>
        <end position="334"/>
    </location>
</feature>
<evidence type="ECO:0000256" key="3">
    <source>
        <dbReference type="ARBA" id="ARBA00022806"/>
    </source>
</evidence>
<keyword evidence="4" id="KW-0067">ATP-binding</keyword>
<dbReference type="PANTHER" id="PTHR44533">
    <property type="entry name" value="DEAD/H RNA HELICASE, PUTATIVE-RELATED"/>
    <property type="match status" value="1"/>
</dbReference>
<dbReference type="PANTHER" id="PTHR44533:SF4">
    <property type="entry name" value="DEAD_H RNA HELICASE, PUTATIVE-RELATED"/>
    <property type="match status" value="1"/>
</dbReference>
<dbReference type="InterPro" id="IPR014001">
    <property type="entry name" value="Helicase_ATP-bd"/>
</dbReference>
<evidence type="ECO:0008006" key="8">
    <source>
        <dbReference type="Google" id="ProtNLM"/>
    </source>
</evidence>
<dbReference type="GO" id="GO:0005524">
    <property type="term" value="F:ATP binding"/>
    <property type="evidence" value="ECO:0007669"/>
    <property type="project" value="UniProtKB-KW"/>
</dbReference>